<dbReference type="InterPro" id="IPR022309">
    <property type="entry name" value="Ribosomal_Se8/biogenesis_NSA2"/>
</dbReference>
<evidence type="ECO:0000256" key="7">
    <source>
        <dbReference type="SAM" id="MobiDB-lite"/>
    </source>
</evidence>
<comment type="caution">
    <text evidence="8">The sequence shown here is derived from an EMBL/GenBank/DDBJ whole genome shotgun (WGS) entry which is preliminary data.</text>
</comment>
<name>A0A832TDR1_9EURY</name>
<evidence type="ECO:0000256" key="3">
    <source>
        <dbReference type="ARBA" id="ARBA00022980"/>
    </source>
</evidence>
<dbReference type="InterPro" id="IPR018283">
    <property type="entry name" value="Ribosomal_eS8_CS"/>
</dbReference>
<organism evidence="8 9">
    <name type="scientific">Methanopyrus kandleri</name>
    <dbReference type="NCBI Taxonomy" id="2320"/>
    <lineage>
        <taxon>Archaea</taxon>
        <taxon>Methanobacteriati</taxon>
        <taxon>Methanobacteriota</taxon>
        <taxon>Methanomada group</taxon>
        <taxon>Methanopyri</taxon>
        <taxon>Methanopyrales</taxon>
        <taxon>Methanopyraceae</taxon>
        <taxon>Methanopyrus</taxon>
    </lineage>
</organism>
<comment type="similarity">
    <text evidence="1 6">Belongs to the eukaryotic ribosomal protein eS8 family.</text>
</comment>
<dbReference type="GO" id="GO:0003735">
    <property type="term" value="F:structural constituent of ribosome"/>
    <property type="evidence" value="ECO:0007669"/>
    <property type="project" value="InterPro"/>
</dbReference>
<evidence type="ECO:0000256" key="1">
    <source>
        <dbReference type="ARBA" id="ARBA00005257"/>
    </source>
</evidence>
<dbReference type="Proteomes" id="UP000619545">
    <property type="component" value="Unassembled WGS sequence"/>
</dbReference>
<dbReference type="EMBL" id="DUJS01000005">
    <property type="protein sequence ID" value="HII71018.1"/>
    <property type="molecule type" value="Genomic_DNA"/>
</dbReference>
<keyword evidence="3 6" id="KW-0689">Ribosomal protein</keyword>
<feature type="region of interest" description="Disordered" evidence="7">
    <location>
        <begin position="1"/>
        <end position="34"/>
    </location>
</feature>
<evidence type="ECO:0000256" key="6">
    <source>
        <dbReference type="HAMAP-Rule" id="MF_00029"/>
    </source>
</evidence>
<dbReference type="CDD" id="cd11382">
    <property type="entry name" value="Ribosomal_S8e"/>
    <property type="match status" value="1"/>
</dbReference>
<dbReference type="InterPro" id="IPR020919">
    <property type="entry name" value="Ribosomal_protein_eS8_arc"/>
</dbReference>
<sequence length="133" mass="14876">MGVWHGRSLRKPTGGRIRPHRKKRKFEMGNPPTETLVGEERKLKERRGMGGNVKKGLKFATHANVADPETGEVKCVRIEEVVKNPASQYYERHGVITKGAIIRTEIGLAKVTNRPGQEPVVNAVLIKEEEEEG</sequence>
<evidence type="ECO:0000256" key="4">
    <source>
        <dbReference type="ARBA" id="ARBA00023274"/>
    </source>
</evidence>
<evidence type="ECO:0000256" key="5">
    <source>
        <dbReference type="ARBA" id="ARBA00035277"/>
    </source>
</evidence>
<protein>
    <recommendedName>
        <fullName evidence="5 6">Small ribosomal subunit protein eS8</fullName>
    </recommendedName>
</protein>
<dbReference type="Pfam" id="PF01201">
    <property type="entry name" value="Ribosomal_S8e"/>
    <property type="match status" value="1"/>
</dbReference>
<dbReference type="GO" id="GO:0006412">
    <property type="term" value="P:translation"/>
    <property type="evidence" value="ECO:0007669"/>
    <property type="project" value="UniProtKB-UniRule"/>
</dbReference>
<dbReference type="SMR" id="A0A832TDR1"/>
<dbReference type="GeneID" id="1478140"/>
<evidence type="ECO:0000313" key="8">
    <source>
        <dbReference type="EMBL" id="HII71018.1"/>
    </source>
</evidence>
<accession>A0A832TDR1</accession>
<gene>
    <name evidence="6" type="primary">rps8e</name>
    <name evidence="8" type="ORF">HA336_07305</name>
</gene>
<evidence type="ECO:0000313" key="9">
    <source>
        <dbReference type="Proteomes" id="UP000619545"/>
    </source>
</evidence>
<dbReference type="InterPro" id="IPR001047">
    <property type="entry name" value="Ribosomal_eS8"/>
</dbReference>
<dbReference type="Gene3D" id="2.40.10.310">
    <property type="match status" value="1"/>
</dbReference>
<evidence type="ECO:0000256" key="2">
    <source>
        <dbReference type="ARBA" id="ARBA00011458"/>
    </source>
</evidence>
<dbReference type="HAMAP" id="MF_00029">
    <property type="entry name" value="Ribosomal_eS8"/>
    <property type="match status" value="1"/>
</dbReference>
<proteinExistence type="inferred from homology"/>
<comment type="subunit">
    <text evidence="2 6">Part of the 30S ribosomal subunit.</text>
</comment>
<dbReference type="GO" id="GO:1990904">
    <property type="term" value="C:ribonucleoprotein complex"/>
    <property type="evidence" value="ECO:0007669"/>
    <property type="project" value="UniProtKB-KW"/>
</dbReference>
<dbReference type="OMA" id="MAIWQGR"/>
<reference evidence="8" key="1">
    <citation type="journal article" date="2020" name="bioRxiv">
        <title>A rank-normalized archaeal taxonomy based on genome phylogeny resolves widespread incomplete and uneven classifications.</title>
        <authorList>
            <person name="Rinke C."/>
            <person name="Chuvochina M."/>
            <person name="Mussig A.J."/>
            <person name="Chaumeil P.-A."/>
            <person name="Waite D.W."/>
            <person name="Whitman W.B."/>
            <person name="Parks D.H."/>
            <person name="Hugenholtz P."/>
        </authorList>
    </citation>
    <scope>NUCLEOTIDE SEQUENCE</scope>
    <source>
        <strain evidence="8">UBA8853</strain>
    </source>
</reference>
<dbReference type="GO" id="GO:0005840">
    <property type="term" value="C:ribosome"/>
    <property type="evidence" value="ECO:0007669"/>
    <property type="project" value="UniProtKB-KW"/>
</dbReference>
<dbReference type="PROSITE" id="PS01193">
    <property type="entry name" value="RIBOSOMAL_S8E"/>
    <property type="match status" value="1"/>
</dbReference>
<keyword evidence="4 6" id="KW-0687">Ribonucleoprotein</keyword>
<dbReference type="NCBIfam" id="TIGR00307">
    <property type="entry name" value="eS8"/>
    <property type="match status" value="1"/>
</dbReference>
<dbReference type="RefSeq" id="WP_011019913.1">
    <property type="nucleotide sequence ID" value="NZ_DUJS01000005.1"/>
</dbReference>
<dbReference type="AlphaFoldDB" id="A0A832TDR1"/>